<dbReference type="InterPro" id="IPR011004">
    <property type="entry name" value="Trimer_LpxA-like_sf"/>
</dbReference>
<dbReference type="EMBL" id="VSSQ01085572">
    <property type="protein sequence ID" value="MPN33183.1"/>
    <property type="molecule type" value="Genomic_DNA"/>
</dbReference>
<accession>A0A645HBK8</accession>
<sequence>MKRHPTVEDNVVIYANATILGGTTIIGHDSTIGGGAWLTRSVIPYSLVTNPVDVRIRAGKEFNGPFDFVI</sequence>
<comment type="caution">
    <text evidence="1">The sequence shown here is derived from an EMBL/GenBank/DDBJ whole genome shotgun (WGS) entry which is preliminary data.</text>
</comment>
<name>A0A645HBK8_9ZZZZ</name>
<dbReference type="SUPFAM" id="SSF51161">
    <property type="entry name" value="Trimeric LpxA-like enzymes"/>
    <property type="match status" value="1"/>
</dbReference>
<protein>
    <submittedName>
        <fullName evidence="1">Uncharacterized protein</fullName>
    </submittedName>
</protein>
<dbReference type="Gene3D" id="2.160.10.10">
    <property type="entry name" value="Hexapeptide repeat proteins"/>
    <property type="match status" value="1"/>
</dbReference>
<gene>
    <name evidence="1" type="ORF">SDC9_180667</name>
</gene>
<reference evidence="1" key="1">
    <citation type="submission" date="2019-08" db="EMBL/GenBank/DDBJ databases">
        <authorList>
            <person name="Kucharzyk K."/>
            <person name="Murdoch R.W."/>
            <person name="Higgins S."/>
            <person name="Loffler F."/>
        </authorList>
    </citation>
    <scope>NUCLEOTIDE SEQUENCE</scope>
</reference>
<organism evidence="1">
    <name type="scientific">bioreactor metagenome</name>
    <dbReference type="NCBI Taxonomy" id="1076179"/>
    <lineage>
        <taxon>unclassified sequences</taxon>
        <taxon>metagenomes</taxon>
        <taxon>ecological metagenomes</taxon>
    </lineage>
</organism>
<dbReference type="AlphaFoldDB" id="A0A645HBK8"/>
<dbReference type="PANTHER" id="PTHR42811">
    <property type="entry name" value="SERINE ACETYLTRANSFERASE"/>
    <property type="match status" value="1"/>
</dbReference>
<proteinExistence type="predicted"/>
<evidence type="ECO:0000313" key="1">
    <source>
        <dbReference type="EMBL" id="MPN33183.1"/>
    </source>
</evidence>